<feature type="domain" description="CBS" evidence="10">
    <location>
        <begin position="1"/>
        <end position="67"/>
    </location>
</feature>
<feature type="transmembrane region" description="Helical" evidence="9">
    <location>
        <begin position="291"/>
        <end position="310"/>
    </location>
</feature>
<dbReference type="Pfam" id="PF00571">
    <property type="entry name" value="CBS"/>
    <property type="match status" value="2"/>
</dbReference>
<accession>A0A1G2RVG2</accession>
<proteinExistence type="inferred from homology"/>
<evidence type="ECO:0000256" key="2">
    <source>
        <dbReference type="ARBA" id="ARBA00009749"/>
    </source>
</evidence>
<evidence type="ECO:0000313" key="11">
    <source>
        <dbReference type="EMBL" id="OHA76428.1"/>
    </source>
</evidence>
<keyword evidence="4 9" id="KW-0812">Transmembrane</keyword>
<dbReference type="PANTHER" id="PTHR43773:SF1">
    <property type="entry name" value="MAGNESIUM TRANSPORTER MGTE"/>
    <property type="match status" value="1"/>
</dbReference>
<dbReference type="PROSITE" id="PS51371">
    <property type="entry name" value="CBS"/>
    <property type="match status" value="2"/>
</dbReference>
<dbReference type="SMART" id="SM00116">
    <property type="entry name" value="CBS"/>
    <property type="match status" value="2"/>
</dbReference>
<dbReference type="Pfam" id="PF01769">
    <property type="entry name" value="MgtE"/>
    <property type="match status" value="1"/>
</dbReference>
<dbReference type="Gene3D" id="3.10.580.10">
    <property type="entry name" value="CBS-domain"/>
    <property type="match status" value="1"/>
</dbReference>
<evidence type="ECO:0000256" key="9">
    <source>
        <dbReference type="SAM" id="Phobius"/>
    </source>
</evidence>
<evidence type="ECO:0000256" key="8">
    <source>
        <dbReference type="PROSITE-ProRule" id="PRU00703"/>
    </source>
</evidence>
<keyword evidence="5" id="KW-0460">Magnesium</keyword>
<feature type="transmembrane region" description="Helical" evidence="9">
    <location>
        <begin position="255"/>
        <end position="279"/>
    </location>
</feature>
<reference evidence="11 12" key="1">
    <citation type="journal article" date="2016" name="Nat. Commun.">
        <title>Thousands of microbial genomes shed light on interconnected biogeochemical processes in an aquifer system.</title>
        <authorList>
            <person name="Anantharaman K."/>
            <person name="Brown C.T."/>
            <person name="Hug L.A."/>
            <person name="Sharon I."/>
            <person name="Castelle C.J."/>
            <person name="Probst A.J."/>
            <person name="Thomas B.C."/>
            <person name="Singh A."/>
            <person name="Wilkins M.J."/>
            <person name="Karaoz U."/>
            <person name="Brodie E.L."/>
            <person name="Williams K.H."/>
            <person name="Hubbard S.S."/>
            <person name="Banfield J.F."/>
        </authorList>
    </citation>
    <scope>NUCLEOTIDE SEQUENCE [LARGE SCALE GENOMIC DNA]</scope>
</reference>
<evidence type="ECO:0000313" key="12">
    <source>
        <dbReference type="Proteomes" id="UP000178222"/>
    </source>
</evidence>
<evidence type="ECO:0000256" key="4">
    <source>
        <dbReference type="ARBA" id="ARBA00022692"/>
    </source>
</evidence>
<dbReference type="SUPFAM" id="SSF54631">
    <property type="entry name" value="CBS-domain pair"/>
    <property type="match status" value="1"/>
</dbReference>
<comment type="subcellular location">
    <subcellularLocation>
        <location evidence="1">Membrane</location>
        <topology evidence="1">Multi-pass membrane protein</topology>
    </subcellularLocation>
</comment>
<feature type="domain" description="CBS" evidence="10">
    <location>
        <begin position="68"/>
        <end position="126"/>
    </location>
</feature>
<keyword evidence="7 9" id="KW-0472">Membrane</keyword>
<protein>
    <recommendedName>
        <fullName evidence="10">CBS domain-containing protein</fullName>
    </recommendedName>
</protein>
<feature type="transmembrane region" description="Helical" evidence="9">
    <location>
        <begin position="227"/>
        <end position="248"/>
    </location>
</feature>
<dbReference type="EMBL" id="MHUL01000034">
    <property type="protein sequence ID" value="OHA76428.1"/>
    <property type="molecule type" value="Genomic_DNA"/>
</dbReference>
<dbReference type="InterPro" id="IPR036739">
    <property type="entry name" value="SLC41_membr_dom_sf"/>
</dbReference>
<sequence>MVPKDKVPVVPTGTTLARARELVAAKTREYESVDYIYVVDREGHLRGVFSIKEILASQEEEKHVDDIMQRNIITVRPHTHQERVGLLALQHNIKSLPVVDKDGIFLGIIPADAILKILDQEAVEDFLRLGGIYYKGPYDDLLRLPVLKSIKHRLPWLLLGLLGGIFAAGVVSSFEETLSRNLILAAFIPLIVYMADAVGTQMEAFIIRDLAINPQFRFSTYFVKQVSVAGILGVSTSFLLVAVSFFLYGNIMISLVLGVALFFAILSSVFSGLIIPYLFGKLKLDPANAAGPVATIIQDVVSVSIFLFIASRIL</sequence>
<keyword evidence="6 9" id="KW-1133">Transmembrane helix</keyword>
<keyword evidence="3" id="KW-0813">Transport</keyword>
<feature type="transmembrane region" description="Helical" evidence="9">
    <location>
        <begin position="181"/>
        <end position="207"/>
    </location>
</feature>
<dbReference type="SUPFAM" id="SSF161093">
    <property type="entry name" value="MgtE membrane domain-like"/>
    <property type="match status" value="1"/>
</dbReference>
<evidence type="ECO:0000256" key="6">
    <source>
        <dbReference type="ARBA" id="ARBA00022989"/>
    </source>
</evidence>
<comment type="caution">
    <text evidence="11">The sequence shown here is derived from an EMBL/GenBank/DDBJ whole genome shotgun (WGS) entry which is preliminary data.</text>
</comment>
<organism evidence="11 12">
    <name type="scientific">Candidatus Wildermuthbacteria bacterium RIFCSPLOWO2_02_FULL_47_9c</name>
    <dbReference type="NCBI Taxonomy" id="1802466"/>
    <lineage>
        <taxon>Bacteria</taxon>
        <taxon>Candidatus Wildermuthiibacteriota</taxon>
    </lineage>
</organism>
<dbReference type="InterPro" id="IPR006667">
    <property type="entry name" value="SLC41_membr_dom"/>
</dbReference>
<evidence type="ECO:0000256" key="7">
    <source>
        <dbReference type="ARBA" id="ARBA00023136"/>
    </source>
</evidence>
<name>A0A1G2RVG2_9BACT</name>
<keyword evidence="8" id="KW-0129">CBS domain</keyword>
<dbReference type="Gene3D" id="1.10.357.20">
    <property type="entry name" value="SLC41 divalent cation transporters, integral membrane domain"/>
    <property type="match status" value="1"/>
</dbReference>
<dbReference type="GO" id="GO:0015095">
    <property type="term" value="F:magnesium ion transmembrane transporter activity"/>
    <property type="evidence" value="ECO:0007669"/>
    <property type="project" value="InterPro"/>
</dbReference>
<dbReference type="AlphaFoldDB" id="A0A1G2RVG2"/>
<evidence type="ECO:0000256" key="1">
    <source>
        <dbReference type="ARBA" id="ARBA00004141"/>
    </source>
</evidence>
<comment type="similarity">
    <text evidence="2">Belongs to the SLC41A transporter family.</text>
</comment>
<evidence type="ECO:0000256" key="3">
    <source>
        <dbReference type="ARBA" id="ARBA00022448"/>
    </source>
</evidence>
<dbReference type="CDD" id="cd04606">
    <property type="entry name" value="CBS_pair_Mg_transporter"/>
    <property type="match status" value="1"/>
</dbReference>
<dbReference type="InterPro" id="IPR000644">
    <property type="entry name" value="CBS_dom"/>
</dbReference>
<evidence type="ECO:0000256" key="5">
    <source>
        <dbReference type="ARBA" id="ARBA00022842"/>
    </source>
</evidence>
<feature type="transmembrane region" description="Helical" evidence="9">
    <location>
        <begin position="154"/>
        <end position="174"/>
    </location>
</feature>
<dbReference type="InterPro" id="IPR046342">
    <property type="entry name" value="CBS_dom_sf"/>
</dbReference>
<dbReference type="PANTHER" id="PTHR43773">
    <property type="entry name" value="MAGNESIUM TRANSPORTER MGTE"/>
    <property type="match status" value="1"/>
</dbReference>
<gene>
    <name evidence="11" type="ORF">A3J30_00135</name>
</gene>
<dbReference type="Proteomes" id="UP000178222">
    <property type="component" value="Unassembled WGS sequence"/>
</dbReference>
<evidence type="ECO:0000259" key="10">
    <source>
        <dbReference type="PROSITE" id="PS51371"/>
    </source>
</evidence>
<dbReference type="GO" id="GO:0016020">
    <property type="term" value="C:membrane"/>
    <property type="evidence" value="ECO:0007669"/>
    <property type="project" value="UniProtKB-SubCell"/>
</dbReference>
<dbReference type="InterPro" id="IPR006669">
    <property type="entry name" value="MgtE_transporter"/>
</dbReference>